<dbReference type="OrthoDB" id="5809873at2759"/>
<feature type="compositionally biased region" description="Basic residues" evidence="1">
    <location>
        <begin position="444"/>
        <end position="453"/>
    </location>
</feature>
<dbReference type="HOGENOM" id="CLU_487656_0_0_1"/>
<name>G0NFB0_CAEBE</name>
<feature type="compositionally biased region" description="Polar residues" evidence="1">
    <location>
        <begin position="305"/>
        <end position="322"/>
    </location>
</feature>
<sequence>MFQVTRRDARTLLPIIERHVAPGTTIITDGWSAYREINKMSKGFKHHVINHNLHFVDPRNKKIHTQGIESSWGALKRSLKSRYGINDYMLKGHLFNYIFRRYNKREKLLNRLIIEMRHYDRSSHSLVPDDFDEMFPVENERDGDEDEDSDMTVEDVTEESDDEEPDTLEDDSALNEAVENHSDISSSLSFPDADKELHTLHESDDDDYEEQNNSNDNTDVEEDSDDHEKFGSPLSSLLDSSKTQFVQPRLSRYGHRRESILQPDEPSGSGLIGTNRNLHYEDELDLSNESTRKSESKLKKKKSGRQQSNHNDYEEQNNSNDGTGVEEDSDNAEKFSSSSSSSPDSSGSEYVQPRSSRYGHRRERVLRPDEPSGSGLIGTNGNLRFADEEDSSGEFRRTTKSKKNKKVHQLEQHRHSPSGKIKLSSPTSFSSEKVPLLQGTSLASKRRTMRGRGRKEGMAFSLDVRQRHFEKEKRQQTKKVTRGRGSRGGKIGDRLKKEREQHAEIDHLLSPDKELTREDRHHGTPLVAKSGMTLRSRPSTTTTERGRKRGRPLKKRRNN</sequence>
<evidence type="ECO:0000313" key="4">
    <source>
        <dbReference type="Proteomes" id="UP000008068"/>
    </source>
</evidence>
<feature type="domain" description="ISXO2-like transposase" evidence="2">
    <location>
        <begin position="1"/>
        <end position="103"/>
    </location>
</feature>
<feature type="compositionally biased region" description="Polar residues" evidence="1">
    <location>
        <begin position="233"/>
        <end position="246"/>
    </location>
</feature>
<dbReference type="PANTHER" id="PTHR47163">
    <property type="entry name" value="DDE_TNP_IS1595 DOMAIN-CONTAINING PROTEIN"/>
    <property type="match status" value="1"/>
</dbReference>
<feature type="compositionally biased region" description="Low complexity" evidence="1">
    <location>
        <begin position="336"/>
        <end position="348"/>
    </location>
</feature>
<evidence type="ECO:0000259" key="2">
    <source>
        <dbReference type="SMART" id="SM01126"/>
    </source>
</evidence>
<feature type="compositionally biased region" description="Basic residues" evidence="1">
    <location>
        <begin position="476"/>
        <end position="487"/>
    </location>
</feature>
<dbReference type="PANTHER" id="PTHR47163:SF3">
    <property type="entry name" value="PROTEIN CBG18017"/>
    <property type="match status" value="1"/>
</dbReference>
<feature type="compositionally biased region" description="Acidic residues" evidence="1">
    <location>
        <begin position="129"/>
        <end position="170"/>
    </location>
</feature>
<organism evidence="4">
    <name type="scientific">Caenorhabditis brenneri</name>
    <name type="common">Nematode worm</name>
    <dbReference type="NCBI Taxonomy" id="135651"/>
    <lineage>
        <taxon>Eukaryota</taxon>
        <taxon>Metazoa</taxon>
        <taxon>Ecdysozoa</taxon>
        <taxon>Nematoda</taxon>
        <taxon>Chromadorea</taxon>
        <taxon>Rhabditida</taxon>
        <taxon>Rhabditina</taxon>
        <taxon>Rhabditomorpha</taxon>
        <taxon>Rhabditoidea</taxon>
        <taxon>Rhabditidae</taxon>
        <taxon>Peloderinae</taxon>
        <taxon>Caenorhabditis</taxon>
    </lineage>
</organism>
<feature type="region of interest" description="Disordered" evidence="1">
    <location>
        <begin position="201"/>
        <end position="559"/>
    </location>
</feature>
<dbReference type="STRING" id="135651.G0NFB0"/>
<feature type="compositionally biased region" description="Basic residues" evidence="1">
    <location>
        <begin position="398"/>
        <end position="407"/>
    </location>
</feature>
<feature type="compositionally biased region" description="Basic and acidic residues" evidence="1">
    <location>
        <begin position="490"/>
        <end position="522"/>
    </location>
</feature>
<evidence type="ECO:0000313" key="3">
    <source>
        <dbReference type="EMBL" id="EGT59201.1"/>
    </source>
</evidence>
<keyword evidence="4" id="KW-1185">Reference proteome</keyword>
<dbReference type="InterPro" id="IPR024445">
    <property type="entry name" value="Tnp_ISXO2-like"/>
</dbReference>
<dbReference type="AlphaFoldDB" id="G0NFB0"/>
<dbReference type="InterPro" id="IPR053164">
    <property type="entry name" value="IS1016-like_transposase"/>
</dbReference>
<dbReference type="SMART" id="SM01126">
    <property type="entry name" value="DDE_Tnp_IS1595"/>
    <property type="match status" value="1"/>
</dbReference>
<dbReference type="Proteomes" id="UP000008068">
    <property type="component" value="Unassembled WGS sequence"/>
</dbReference>
<gene>
    <name evidence="3" type="ORF">CAEBREN_31982</name>
</gene>
<dbReference type="InParanoid" id="G0NFB0"/>
<dbReference type="Pfam" id="PF12762">
    <property type="entry name" value="DDE_Tnp_IS1595"/>
    <property type="match status" value="1"/>
</dbReference>
<feature type="compositionally biased region" description="Basic and acidic residues" evidence="1">
    <location>
        <begin position="464"/>
        <end position="475"/>
    </location>
</feature>
<dbReference type="eggNOG" id="ENOG502RUHH">
    <property type="taxonomic scope" value="Eukaryota"/>
</dbReference>
<accession>G0NFB0</accession>
<protein>
    <recommendedName>
        <fullName evidence="2">ISXO2-like transposase domain-containing protein</fullName>
    </recommendedName>
</protein>
<feature type="compositionally biased region" description="Basic residues" evidence="1">
    <location>
        <begin position="546"/>
        <end position="559"/>
    </location>
</feature>
<evidence type="ECO:0000256" key="1">
    <source>
        <dbReference type="SAM" id="MobiDB-lite"/>
    </source>
</evidence>
<dbReference type="EMBL" id="GL379875">
    <property type="protein sequence ID" value="EGT59201.1"/>
    <property type="molecule type" value="Genomic_DNA"/>
</dbReference>
<proteinExistence type="predicted"/>
<reference evidence="4" key="1">
    <citation type="submission" date="2011-07" db="EMBL/GenBank/DDBJ databases">
        <authorList>
            <consortium name="Caenorhabditis brenneri Sequencing and Analysis Consortium"/>
            <person name="Wilson R.K."/>
        </authorList>
    </citation>
    <scope>NUCLEOTIDE SEQUENCE [LARGE SCALE GENOMIC DNA]</scope>
    <source>
        <strain evidence="4">PB2801</strain>
    </source>
</reference>
<feature type="region of interest" description="Disordered" evidence="1">
    <location>
        <begin position="128"/>
        <end position="170"/>
    </location>
</feature>